<reference evidence="1 2" key="2">
    <citation type="submission" date="2020-02" db="EMBL/GenBank/DDBJ databases">
        <title>Genome sequences of Thiorhodococcus mannitoliphagus and Thiorhodococcus minor, purple sulfur photosynthetic bacteria in the gammaproteobacterial family, Chromatiaceae.</title>
        <authorList>
            <person name="Aviles F.A."/>
            <person name="Meyer T.E."/>
            <person name="Kyndt J.A."/>
        </authorList>
    </citation>
    <scope>NUCLEOTIDE SEQUENCE [LARGE SCALE GENOMIC DNA]</scope>
    <source>
        <strain evidence="1 2">DSM 18266</strain>
    </source>
</reference>
<dbReference type="AlphaFoldDB" id="A0A6P1DUJ5"/>
<sequence length="145" mass="16576">MPERVIRQAKVSANRQRRWMPNGGTAYRRSTLRGLLPLIEPAIRGQRVAIFNAPIDARSSGLARVLAGVAEIRCVMREFAPVYGEWNTRRGAYRWQSLTTAARHVGFAWPHEPRQARHECLATQAVWRYLASWPGMMPLPDDGRR</sequence>
<gene>
    <name evidence="1" type="ORF">G3480_15860</name>
</gene>
<organism evidence="1 2">
    <name type="scientific">Thiorhodococcus mannitoliphagus</name>
    <dbReference type="NCBI Taxonomy" id="329406"/>
    <lineage>
        <taxon>Bacteria</taxon>
        <taxon>Pseudomonadati</taxon>
        <taxon>Pseudomonadota</taxon>
        <taxon>Gammaproteobacteria</taxon>
        <taxon>Chromatiales</taxon>
        <taxon>Chromatiaceae</taxon>
        <taxon>Thiorhodococcus</taxon>
    </lineage>
</organism>
<keyword evidence="2" id="KW-1185">Reference proteome</keyword>
<name>A0A6P1DUJ5_9GAMM</name>
<comment type="caution">
    <text evidence="1">The sequence shown here is derived from an EMBL/GenBank/DDBJ whole genome shotgun (WGS) entry which is preliminary data.</text>
</comment>
<evidence type="ECO:0000313" key="1">
    <source>
        <dbReference type="EMBL" id="NEX21768.1"/>
    </source>
</evidence>
<reference evidence="2" key="1">
    <citation type="journal article" date="2020" name="Microbiol. Resour. Announc.">
        <title>Draft Genome Sequences of Thiorhodococcus mannitoliphagus and Thiorhodococcus minor, Purple Sulfur Photosynthetic Bacteria in the Gammaproteobacterial Family Chromatiaceae.</title>
        <authorList>
            <person name="Aviles F.A."/>
            <person name="Meyer T.E."/>
            <person name="Kyndt J.A."/>
        </authorList>
    </citation>
    <scope>NUCLEOTIDE SEQUENCE [LARGE SCALE GENOMIC DNA]</scope>
    <source>
        <strain evidence="2">DSM 18266</strain>
    </source>
</reference>
<dbReference type="Proteomes" id="UP000471640">
    <property type="component" value="Unassembled WGS sequence"/>
</dbReference>
<dbReference type="RefSeq" id="WP_164654872.1">
    <property type="nucleotide sequence ID" value="NZ_JAAIJR010000068.1"/>
</dbReference>
<protein>
    <submittedName>
        <fullName evidence="1">Uncharacterized protein</fullName>
    </submittedName>
</protein>
<accession>A0A6P1DUJ5</accession>
<proteinExistence type="predicted"/>
<evidence type="ECO:0000313" key="2">
    <source>
        <dbReference type="Proteomes" id="UP000471640"/>
    </source>
</evidence>
<dbReference type="EMBL" id="JAAIJR010000068">
    <property type="protein sequence ID" value="NEX21768.1"/>
    <property type="molecule type" value="Genomic_DNA"/>
</dbReference>